<reference evidence="1 2" key="1">
    <citation type="submission" date="2016-10" db="EMBL/GenBank/DDBJ databases">
        <authorList>
            <person name="de Groot N.N."/>
        </authorList>
    </citation>
    <scope>NUCLEOTIDE SEQUENCE [LARGE SCALE GENOMIC DNA]</scope>
    <source>
        <strain evidence="1 2">DSM 1736</strain>
    </source>
</reference>
<accession>A0A1G9T6R5</accession>
<sequence>MSERLSLHDILRDYGVPLATLGVVASQEDCLKLRERLMTVRNLSQGREQGFMEVNCTFYIDVHDIDRYLSGELPNLAEIYTFPEDIQKHVEE</sequence>
<keyword evidence="2" id="KW-1185">Reference proteome</keyword>
<dbReference type="STRING" id="146817.SAMN04488502_104230"/>
<dbReference type="OrthoDB" id="1666358at2"/>
<dbReference type="EMBL" id="FNHB01000004">
    <property type="protein sequence ID" value="SDM43337.1"/>
    <property type="molecule type" value="Genomic_DNA"/>
</dbReference>
<dbReference type="AlphaFoldDB" id="A0A1G9T6R5"/>
<dbReference type="RefSeq" id="WP_092072523.1">
    <property type="nucleotide sequence ID" value="NZ_FNHB01000004.1"/>
</dbReference>
<name>A0A1G9T6R5_9FIRM</name>
<protein>
    <submittedName>
        <fullName evidence="1">Uncharacterized protein</fullName>
    </submittedName>
</protein>
<dbReference type="Proteomes" id="UP000214880">
    <property type="component" value="Unassembled WGS sequence"/>
</dbReference>
<evidence type="ECO:0000313" key="1">
    <source>
        <dbReference type="EMBL" id="SDM43337.1"/>
    </source>
</evidence>
<evidence type="ECO:0000313" key="2">
    <source>
        <dbReference type="Proteomes" id="UP000214880"/>
    </source>
</evidence>
<proteinExistence type="predicted"/>
<organism evidence="1 2">
    <name type="scientific">Dendrosporobacter quercicolus</name>
    <dbReference type="NCBI Taxonomy" id="146817"/>
    <lineage>
        <taxon>Bacteria</taxon>
        <taxon>Bacillati</taxon>
        <taxon>Bacillota</taxon>
        <taxon>Negativicutes</taxon>
        <taxon>Selenomonadales</taxon>
        <taxon>Sporomusaceae</taxon>
        <taxon>Dendrosporobacter</taxon>
    </lineage>
</organism>
<gene>
    <name evidence="1" type="ORF">SAMN04488502_104230</name>
</gene>